<gene>
    <name evidence="1" type="ORF">M0651_20725</name>
</gene>
<name>A0A9X2BTM8_9BACL</name>
<sequence length="254" mass="28836">MQITPRSQNQKNSHTLHQVVSMLNQRVQQNDRGIEQELLTKKLAWAETAKSDQQQSNPTGVTVSVGASNLTRAISTYDNLLDGLEPVEKYIAVLDKREQALQDARNNPQMSAEELETLEQGVNLVKSRIQDQVNLMTDFYGKFYIGVSRLNQQAPLLPPGHDSLSAQDLGWSNVTEKSAAEIGDLYRRTVTELSDYQAQLEQKAGIVSNPRENAVDRNSQEWQDEVEELDRSLRPFKIIDKMEVDYSQHLDIRL</sequence>
<evidence type="ECO:0000313" key="1">
    <source>
        <dbReference type="EMBL" id="MCK8489605.1"/>
    </source>
</evidence>
<reference evidence="1" key="1">
    <citation type="submission" date="2022-04" db="EMBL/GenBank/DDBJ databases">
        <authorList>
            <person name="Seo M.-J."/>
        </authorList>
    </citation>
    <scope>NUCLEOTIDE SEQUENCE</scope>
    <source>
        <strain evidence="1">MBLB2552</strain>
    </source>
</reference>
<protein>
    <submittedName>
        <fullName evidence="1">Uncharacterized protein</fullName>
    </submittedName>
</protein>
<organism evidence="1 2">
    <name type="scientific">Paenibacillus mellifer</name>
    <dbReference type="NCBI Taxonomy" id="2937794"/>
    <lineage>
        <taxon>Bacteria</taxon>
        <taxon>Bacillati</taxon>
        <taxon>Bacillota</taxon>
        <taxon>Bacilli</taxon>
        <taxon>Bacillales</taxon>
        <taxon>Paenibacillaceae</taxon>
        <taxon>Paenibacillus</taxon>
    </lineage>
</organism>
<dbReference type="EMBL" id="JALPRK010000026">
    <property type="protein sequence ID" value="MCK8489605.1"/>
    <property type="molecule type" value="Genomic_DNA"/>
</dbReference>
<comment type="caution">
    <text evidence="1">The sequence shown here is derived from an EMBL/GenBank/DDBJ whole genome shotgun (WGS) entry which is preliminary data.</text>
</comment>
<proteinExistence type="predicted"/>
<accession>A0A9X2BTM8</accession>
<evidence type="ECO:0000313" key="2">
    <source>
        <dbReference type="Proteomes" id="UP001139534"/>
    </source>
</evidence>
<keyword evidence="2" id="KW-1185">Reference proteome</keyword>
<dbReference type="RefSeq" id="WP_248553626.1">
    <property type="nucleotide sequence ID" value="NZ_JALPRK010000026.1"/>
</dbReference>
<dbReference type="Proteomes" id="UP001139534">
    <property type="component" value="Unassembled WGS sequence"/>
</dbReference>
<dbReference type="AlphaFoldDB" id="A0A9X2BTM8"/>